<sequence length="110" mass="11532">MAPIIPVHDRAAAQQLAADRLALSPSPSTNAPTNTPLSLAHCPLRELTQFECELRAGGSGYACTPFTRLFRECVVRGATKGANAKGANANSARANTVRTVRLEVTGDATV</sequence>
<organism evidence="1 2">
    <name type="scientific">Maudiozyma humilis</name>
    <name type="common">Sour dough yeast</name>
    <name type="synonym">Kazachstania humilis</name>
    <dbReference type="NCBI Taxonomy" id="51915"/>
    <lineage>
        <taxon>Eukaryota</taxon>
        <taxon>Fungi</taxon>
        <taxon>Dikarya</taxon>
        <taxon>Ascomycota</taxon>
        <taxon>Saccharomycotina</taxon>
        <taxon>Saccharomycetes</taxon>
        <taxon>Saccharomycetales</taxon>
        <taxon>Saccharomycetaceae</taxon>
        <taxon>Maudiozyma</taxon>
    </lineage>
</organism>
<dbReference type="Proteomes" id="UP001377567">
    <property type="component" value="Unassembled WGS sequence"/>
</dbReference>
<dbReference type="GO" id="GO:0042720">
    <property type="term" value="C:mitochondrial inner membrane peptidase complex"/>
    <property type="evidence" value="ECO:0007669"/>
    <property type="project" value="InterPro"/>
</dbReference>
<name>A0AAV5RWY7_MAUHU</name>
<proteinExistence type="predicted"/>
<accession>A0AAV5RWY7</accession>
<protein>
    <submittedName>
        <fullName evidence="1">Uncharacterized protein</fullName>
    </submittedName>
</protein>
<keyword evidence="2" id="KW-1185">Reference proteome</keyword>
<dbReference type="Pfam" id="PF11093">
    <property type="entry name" value="Mitochondr_Som1"/>
    <property type="match status" value="1"/>
</dbReference>
<gene>
    <name evidence="1" type="ORF">DAKH74_027260</name>
</gene>
<reference evidence="1 2" key="1">
    <citation type="journal article" date="2023" name="Elife">
        <title>Identification of key yeast species and microbe-microbe interactions impacting larval growth of Drosophila in the wild.</title>
        <authorList>
            <person name="Mure A."/>
            <person name="Sugiura Y."/>
            <person name="Maeda R."/>
            <person name="Honda K."/>
            <person name="Sakurai N."/>
            <person name="Takahashi Y."/>
            <person name="Watada M."/>
            <person name="Katoh T."/>
            <person name="Gotoh A."/>
            <person name="Gotoh Y."/>
            <person name="Taniguchi I."/>
            <person name="Nakamura K."/>
            <person name="Hayashi T."/>
            <person name="Katayama T."/>
            <person name="Uemura T."/>
            <person name="Hattori Y."/>
        </authorList>
    </citation>
    <scope>NUCLEOTIDE SEQUENCE [LARGE SCALE GENOMIC DNA]</scope>
    <source>
        <strain evidence="1 2">KH-74</strain>
    </source>
</reference>
<comment type="caution">
    <text evidence="1">The sequence shown here is derived from an EMBL/GenBank/DDBJ whole genome shotgun (WGS) entry which is preliminary data.</text>
</comment>
<dbReference type="EMBL" id="BTGD01000006">
    <property type="protein sequence ID" value="GMM56110.1"/>
    <property type="molecule type" value="Genomic_DNA"/>
</dbReference>
<evidence type="ECO:0000313" key="2">
    <source>
        <dbReference type="Proteomes" id="UP001377567"/>
    </source>
</evidence>
<evidence type="ECO:0000313" key="1">
    <source>
        <dbReference type="EMBL" id="GMM56110.1"/>
    </source>
</evidence>
<dbReference type="AlphaFoldDB" id="A0AAV5RWY7"/>
<dbReference type="InterPro" id="IPR024645">
    <property type="entry name" value="Mitochondr_Som1"/>
</dbReference>